<accession>A0A8X6Q3N3</accession>
<evidence type="ECO:0000313" key="1">
    <source>
        <dbReference type="EMBL" id="GFU03911.1"/>
    </source>
</evidence>
<organism evidence="1 2">
    <name type="scientific">Nephila pilipes</name>
    <name type="common">Giant wood spider</name>
    <name type="synonym">Nephila maculata</name>
    <dbReference type="NCBI Taxonomy" id="299642"/>
    <lineage>
        <taxon>Eukaryota</taxon>
        <taxon>Metazoa</taxon>
        <taxon>Ecdysozoa</taxon>
        <taxon>Arthropoda</taxon>
        <taxon>Chelicerata</taxon>
        <taxon>Arachnida</taxon>
        <taxon>Araneae</taxon>
        <taxon>Araneomorphae</taxon>
        <taxon>Entelegynae</taxon>
        <taxon>Araneoidea</taxon>
        <taxon>Nephilidae</taxon>
        <taxon>Nephila</taxon>
    </lineage>
</organism>
<reference evidence="1" key="1">
    <citation type="submission" date="2020-08" db="EMBL/GenBank/DDBJ databases">
        <title>Multicomponent nature underlies the extraordinary mechanical properties of spider dragline silk.</title>
        <authorList>
            <person name="Kono N."/>
            <person name="Nakamura H."/>
            <person name="Mori M."/>
            <person name="Yoshida Y."/>
            <person name="Ohtoshi R."/>
            <person name="Malay A.D."/>
            <person name="Moran D.A.P."/>
            <person name="Tomita M."/>
            <person name="Numata K."/>
            <person name="Arakawa K."/>
        </authorList>
    </citation>
    <scope>NUCLEOTIDE SEQUENCE</scope>
</reference>
<sequence>MLRTLRMQLNDAYCDACHIESRYEDRDCDFYKRAFGLYLVSKEATDKVEIEVYKALKDRFIQHVSRTSSSRLNLLLKDLQPGDIRPSLLLNELRNLALENMEDDIPQIL</sequence>
<keyword evidence="2" id="KW-1185">Reference proteome</keyword>
<dbReference type="Proteomes" id="UP000887013">
    <property type="component" value="Unassembled WGS sequence"/>
</dbReference>
<proteinExistence type="predicted"/>
<name>A0A8X6Q3N3_NEPPI</name>
<gene>
    <name evidence="1" type="ORF">NPIL_469261</name>
</gene>
<comment type="caution">
    <text evidence="1">The sequence shown here is derived from an EMBL/GenBank/DDBJ whole genome shotgun (WGS) entry which is preliminary data.</text>
</comment>
<protein>
    <submittedName>
        <fullName evidence="1">Uncharacterized protein</fullName>
    </submittedName>
</protein>
<dbReference type="EMBL" id="BMAW01076938">
    <property type="protein sequence ID" value="GFU03911.1"/>
    <property type="molecule type" value="Genomic_DNA"/>
</dbReference>
<evidence type="ECO:0000313" key="2">
    <source>
        <dbReference type="Proteomes" id="UP000887013"/>
    </source>
</evidence>
<dbReference type="AlphaFoldDB" id="A0A8X6Q3N3"/>